<dbReference type="PANTHER" id="PTHR43278:SF2">
    <property type="entry name" value="IRON-SULFUR FLAVOPROTEIN"/>
    <property type="match status" value="1"/>
</dbReference>
<protein>
    <submittedName>
        <fullName evidence="4">NADPH-dependent FMN reductase</fullName>
    </submittedName>
</protein>
<evidence type="ECO:0000259" key="3">
    <source>
        <dbReference type="Pfam" id="PF03358"/>
    </source>
</evidence>
<accession>A0A1H4A1N7</accession>
<dbReference type="AlphaFoldDB" id="A0A1H4A1N7"/>
<dbReference type="InterPro" id="IPR029039">
    <property type="entry name" value="Flavoprotein-like_sf"/>
</dbReference>
<dbReference type="EMBL" id="FNRF01000002">
    <property type="protein sequence ID" value="SEA29886.1"/>
    <property type="molecule type" value="Genomic_DNA"/>
</dbReference>
<evidence type="ECO:0000256" key="2">
    <source>
        <dbReference type="ARBA" id="ARBA00022643"/>
    </source>
</evidence>
<proteinExistence type="predicted"/>
<dbReference type="Proteomes" id="UP000182257">
    <property type="component" value="Unassembled WGS sequence"/>
</dbReference>
<evidence type="ECO:0000313" key="5">
    <source>
        <dbReference type="Proteomes" id="UP000182257"/>
    </source>
</evidence>
<organism evidence="4 5">
    <name type="scientific">Xylanibacter ruminicola</name>
    <name type="common">Prevotella ruminicola</name>
    <dbReference type="NCBI Taxonomy" id="839"/>
    <lineage>
        <taxon>Bacteria</taxon>
        <taxon>Pseudomonadati</taxon>
        <taxon>Bacteroidota</taxon>
        <taxon>Bacteroidia</taxon>
        <taxon>Bacteroidales</taxon>
        <taxon>Prevotellaceae</taxon>
        <taxon>Xylanibacter</taxon>
    </lineage>
</organism>
<evidence type="ECO:0000313" key="4">
    <source>
        <dbReference type="EMBL" id="SEA29886.1"/>
    </source>
</evidence>
<dbReference type="Pfam" id="PF03358">
    <property type="entry name" value="FMN_red"/>
    <property type="match status" value="1"/>
</dbReference>
<reference evidence="4 5" key="1">
    <citation type="submission" date="2016-10" db="EMBL/GenBank/DDBJ databases">
        <authorList>
            <person name="de Groot N.N."/>
        </authorList>
    </citation>
    <scope>NUCLEOTIDE SEQUENCE [LARGE SCALE GENOMIC DNA]</scope>
    <source>
        <strain evidence="4 5">D31d</strain>
    </source>
</reference>
<keyword evidence="2" id="KW-0288">FMN</keyword>
<dbReference type="Gene3D" id="3.40.50.360">
    <property type="match status" value="1"/>
</dbReference>
<dbReference type="GO" id="GO:0016491">
    <property type="term" value="F:oxidoreductase activity"/>
    <property type="evidence" value="ECO:0007669"/>
    <property type="project" value="InterPro"/>
</dbReference>
<dbReference type="SUPFAM" id="SSF52218">
    <property type="entry name" value="Flavoproteins"/>
    <property type="match status" value="1"/>
</dbReference>
<keyword evidence="1" id="KW-0285">Flavoprotein</keyword>
<dbReference type="InterPro" id="IPR005025">
    <property type="entry name" value="FMN_Rdtase-like_dom"/>
</dbReference>
<evidence type="ECO:0000256" key="1">
    <source>
        <dbReference type="ARBA" id="ARBA00022630"/>
    </source>
</evidence>
<sequence>MKVLILQGSPRANGNTAWMAEEYKKAAEAAGHEVTLVNVAKKNIAGCLACEYCHTKGNGTCIQKDDMQELCPMMNEAEVIVLAAPIYYFTICAQIQAAIQRMYCVNKPANVRKMALLISSYSPGVYDGAKAEFRDICNYWKVENMGFVTAKIDEQKTEETKRKVVALASII</sequence>
<dbReference type="InterPro" id="IPR051796">
    <property type="entry name" value="ISF_SsuE-like"/>
</dbReference>
<dbReference type="PANTHER" id="PTHR43278">
    <property type="entry name" value="NAD(P)H-DEPENDENT FMN-CONTAINING OXIDOREDUCTASE YWQN-RELATED"/>
    <property type="match status" value="1"/>
</dbReference>
<name>A0A1H4A1N7_XYLRU</name>
<gene>
    <name evidence="4" type="ORF">SAMN05216462_1017</name>
</gene>
<feature type="domain" description="NADPH-dependent FMN reductase-like" evidence="3">
    <location>
        <begin position="1"/>
        <end position="133"/>
    </location>
</feature>
<dbReference type="RefSeq" id="WP_074760528.1">
    <property type="nucleotide sequence ID" value="NZ_FNRF01000002.1"/>
</dbReference>
<dbReference type="OrthoDB" id="9805976at2"/>